<evidence type="ECO:0000256" key="2">
    <source>
        <dbReference type="ARBA" id="ARBA00023027"/>
    </source>
</evidence>
<sequence>MRIVIHDADAQAYQRLLQAAFPDAEVLTYERAGAVPADYLAVFRPPEALLAAQGPSLKAILNLGAGVDALLDSPALPKAVPVVKLRDAGMAPLMLDYVLYALLHFSRDFDLYARQSREARWQLHLPQSRAAWPVGVLGLGAIGAQVAQGLARHGFTVCAHSRSPKRLEGVECLHGDEGFDQLLARSRVLVNILPSTPATQGLLNRDTLSRLPQGAVLINPGRGTAVVLDELVELLDAGHLRGAALDVFPVEPLPPESPLWHHPKLLITPHAAAPTPVEEAARQLIDTIHAFERGEAPPSVDAGAGY</sequence>
<keyword evidence="4" id="KW-0670">Pyruvate</keyword>
<evidence type="ECO:0000256" key="1">
    <source>
        <dbReference type="ARBA" id="ARBA00023002"/>
    </source>
</evidence>
<dbReference type="CDD" id="cd12164">
    <property type="entry name" value="GDH_like_2"/>
    <property type="match status" value="1"/>
</dbReference>
<dbReference type="AlphaFoldDB" id="A0A172YDH8"/>
<dbReference type="PANTHER" id="PTHR43333">
    <property type="entry name" value="2-HACID_DH_C DOMAIN-CONTAINING PROTEIN"/>
    <property type="match status" value="1"/>
</dbReference>
<keyword evidence="1" id="KW-0560">Oxidoreductase</keyword>
<dbReference type="Pfam" id="PF02826">
    <property type="entry name" value="2-Hacid_dh_C"/>
    <property type="match status" value="1"/>
</dbReference>
<dbReference type="KEGG" id="haa:A5892_06410"/>
<dbReference type="GO" id="GO:0051287">
    <property type="term" value="F:NAD binding"/>
    <property type="evidence" value="ECO:0007669"/>
    <property type="project" value="InterPro"/>
</dbReference>
<protein>
    <submittedName>
        <fullName evidence="4">Glyoxylate/hydroxypyruvate reductase A</fullName>
    </submittedName>
</protein>
<dbReference type="InterPro" id="IPR006140">
    <property type="entry name" value="D-isomer_DH_NAD-bd"/>
</dbReference>
<proteinExistence type="predicted"/>
<dbReference type="EMBL" id="CP015243">
    <property type="protein sequence ID" value="ANF57142.1"/>
    <property type="molecule type" value="Genomic_DNA"/>
</dbReference>
<name>A0A172YDH8_9GAMM</name>
<dbReference type="Proteomes" id="UP000077875">
    <property type="component" value="Chromosome"/>
</dbReference>
<dbReference type="SUPFAM" id="SSF52283">
    <property type="entry name" value="Formate/glycerate dehydrogenase catalytic domain-like"/>
    <property type="match status" value="1"/>
</dbReference>
<keyword evidence="5" id="KW-1185">Reference proteome</keyword>
<keyword evidence="2" id="KW-0520">NAD</keyword>
<gene>
    <name evidence="4" type="ORF">A5892_06410</name>
</gene>
<dbReference type="InterPro" id="IPR036291">
    <property type="entry name" value="NAD(P)-bd_dom_sf"/>
</dbReference>
<dbReference type="Gene3D" id="3.40.50.720">
    <property type="entry name" value="NAD(P)-binding Rossmann-like Domain"/>
    <property type="match status" value="2"/>
</dbReference>
<dbReference type="GO" id="GO:0016491">
    <property type="term" value="F:oxidoreductase activity"/>
    <property type="evidence" value="ECO:0007669"/>
    <property type="project" value="UniProtKB-KW"/>
</dbReference>
<evidence type="ECO:0000313" key="4">
    <source>
        <dbReference type="EMBL" id="ANF57142.1"/>
    </source>
</evidence>
<reference evidence="4 5" key="1">
    <citation type="submission" date="2016-04" db="EMBL/GenBank/DDBJ databases">
        <title>Complete Genome Sequence of Halotalea alkalilenta IHB B 13600.</title>
        <authorList>
            <person name="Swarnkar M.K."/>
            <person name="Sharma A."/>
            <person name="Kaushal K."/>
            <person name="Soni R."/>
            <person name="Rana S."/>
            <person name="Singh A.K."/>
            <person name="Gulati A."/>
        </authorList>
    </citation>
    <scope>NUCLEOTIDE SEQUENCE [LARGE SCALE GENOMIC DNA]</scope>
    <source>
        <strain evidence="4 5">IHB B 13600</strain>
    </source>
</reference>
<organism evidence="4 5">
    <name type="scientific">Halotalea alkalilenta</name>
    <dbReference type="NCBI Taxonomy" id="376489"/>
    <lineage>
        <taxon>Bacteria</taxon>
        <taxon>Pseudomonadati</taxon>
        <taxon>Pseudomonadota</taxon>
        <taxon>Gammaproteobacteria</taxon>
        <taxon>Oceanospirillales</taxon>
        <taxon>Halomonadaceae</taxon>
        <taxon>Halotalea</taxon>
    </lineage>
</organism>
<feature type="domain" description="D-isomer specific 2-hydroxyacid dehydrogenase NAD-binding" evidence="3">
    <location>
        <begin position="101"/>
        <end position="272"/>
    </location>
</feature>
<dbReference type="STRING" id="376489.A5892_06410"/>
<dbReference type="PANTHER" id="PTHR43333:SF1">
    <property type="entry name" value="D-ISOMER SPECIFIC 2-HYDROXYACID DEHYDROGENASE NAD-BINDING DOMAIN-CONTAINING PROTEIN"/>
    <property type="match status" value="1"/>
</dbReference>
<evidence type="ECO:0000259" key="3">
    <source>
        <dbReference type="Pfam" id="PF02826"/>
    </source>
</evidence>
<dbReference type="SUPFAM" id="SSF51735">
    <property type="entry name" value="NAD(P)-binding Rossmann-fold domains"/>
    <property type="match status" value="1"/>
</dbReference>
<evidence type="ECO:0000313" key="5">
    <source>
        <dbReference type="Proteomes" id="UP000077875"/>
    </source>
</evidence>
<accession>A0A172YDH8</accession>
<dbReference type="RefSeq" id="WP_064122100.1">
    <property type="nucleotide sequence ID" value="NZ_CP015243.1"/>
</dbReference>